<sequence length="408" mass="46284">MYPSKDEYSTDGSGVQDMGPRISGLVVQIMEVMPVVLARIRRKLLEMAILICVVLLVFWVALFLYGSFYYSFMPTANFITPVNFAYRADCSSPHHAMCSFPVSNVSLLKNGKHEVMTYSQPYQITLELEMPESPANQQLGMFLVKMSLYSKTGQIIDVSTRSAMLHYRSSLLKALDTLMFSPMLLSGVSEQKQSVMVELYSEFRVDSYKPTAGAVIEIHSQHIQIYRADLYIFAHFTGIRYLLYHFPLTSTLIGVMSNFAFLSLIIGLSYLQFSLGDRRSSGEEELQEADFEFDMDQYEMKEREELNDHSEPQHEGISKVITKSMLDSPITMRNKDTADYNSDEMEESIPDMGVDESEHVEYEPICMFEEGEMILRQRNLSAMMLQTSQALSDTGDKNLNGVGACLSS</sequence>
<keyword evidence="6" id="KW-0443">Lipid metabolism</keyword>
<gene>
    <name evidence="9" type="ORF">E1301_Tti019870</name>
</gene>
<dbReference type="GO" id="GO:0006629">
    <property type="term" value="P:lipid metabolic process"/>
    <property type="evidence" value="ECO:0007669"/>
    <property type="project" value="UniProtKB-KW"/>
</dbReference>
<evidence type="ECO:0000313" key="9">
    <source>
        <dbReference type="EMBL" id="KAA0709706.1"/>
    </source>
</evidence>
<dbReference type="Pfam" id="PF06775">
    <property type="entry name" value="Seipin"/>
    <property type="match status" value="1"/>
</dbReference>
<accession>A0A5A9NLG6</accession>
<comment type="caution">
    <text evidence="9">The sequence shown here is derived from an EMBL/GenBank/DDBJ whole genome shotgun (WGS) entry which is preliminary data.</text>
</comment>
<organism evidence="9 10">
    <name type="scientific">Triplophysa tibetana</name>
    <dbReference type="NCBI Taxonomy" id="1572043"/>
    <lineage>
        <taxon>Eukaryota</taxon>
        <taxon>Metazoa</taxon>
        <taxon>Chordata</taxon>
        <taxon>Craniata</taxon>
        <taxon>Vertebrata</taxon>
        <taxon>Euteleostomi</taxon>
        <taxon>Actinopterygii</taxon>
        <taxon>Neopterygii</taxon>
        <taxon>Teleostei</taxon>
        <taxon>Ostariophysi</taxon>
        <taxon>Cypriniformes</taxon>
        <taxon>Nemacheilidae</taxon>
        <taxon>Triplophysa</taxon>
    </lineage>
</organism>
<dbReference type="GO" id="GO:0005789">
    <property type="term" value="C:endoplasmic reticulum membrane"/>
    <property type="evidence" value="ECO:0007669"/>
    <property type="project" value="UniProtKB-SubCell"/>
</dbReference>
<evidence type="ECO:0000256" key="8">
    <source>
        <dbReference type="SAM" id="Phobius"/>
    </source>
</evidence>
<evidence type="ECO:0000313" key="10">
    <source>
        <dbReference type="Proteomes" id="UP000324632"/>
    </source>
</evidence>
<keyword evidence="5 8" id="KW-1133">Transmembrane helix</keyword>
<proteinExistence type="predicted"/>
<evidence type="ECO:0000256" key="3">
    <source>
        <dbReference type="ARBA" id="ARBA00022692"/>
    </source>
</evidence>
<evidence type="ECO:0000256" key="7">
    <source>
        <dbReference type="ARBA" id="ARBA00023136"/>
    </source>
</evidence>
<keyword evidence="4" id="KW-0256">Endoplasmic reticulum</keyword>
<evidence type="ECO:0000256" key="6">
    <source>
        <dbReference type="ARBA" id="ARBA00023098"/>
    </source>
</evidence>
<evidence type="ECO:0000256" key="5">
    <source>
        <dbReference type="ARBA" id="ARBA00022989"/>
    </source>
</evidence>
<dbReference type="AlphaFoldDB" id="A0A5A9NLG6"/>
<feature type="transmembrane region" description="Helical" evidence="8">
    <location>
        <begin position="47"/>
        <end position="68"/>
    </location>
</feature>
<dbReference type="PANTHER" id="PTHR21212:SF0">
    <property type="entry name" value="SEIPIN"/>
    <property type="match status" value="1"/>
</dbReference>
<evidence type="ECO:0000256" key="1">
    <source>
        <dbReference type="ARBA" id="ARBA00004477"/>
    </source>
</evidence>
<comment type="subcellular location">
    <subcellularLocation>
        <location evidence="1">Endoplasmic reticulum membrane</location>
        <topology evidence="1">Multi-pass membrane protein</topology>
    </subcellularLocation>
</comment>
<feature type="transmembrane region" description="Helical" evidence="8">
    <location>
        <begin position="251"/>
        <end position="271"/>
    </location>
</feature>
<dbReference type="InterPro" id="IPR009617">
    <property type="entry name" value="Seipin"/>
</dbReference>
<reference evidence="9 10" key="1">
    <citation type="journal article" date="2019" name="Mol. Ecol. Resour.">
        <title>Chromosome-level genome assembly of Triplophysa tibetana, a fish adapted to the harsh high-altitude environment of the Tibetan Plateau.</title>
        <authorList>
            <person name="Yang X."/>
            <person name="Liu H."/>
            <person name="Ma Z."/>
            <person name="Zou Y."/>
            <person name="Zou M."/>
            <person name="Mao Y."/>
            <person name="Li X."/>
            <person name="Wang H."/>
            <person name="Chen T."/>
            <person name="Wang W."/>
            <person name="Yang R."/>
        </authorList>
    </citation>
    <scope>NUCLEOTIDE SEQUENCE [LARGE SCALE GENOMIC DNA]</scope>
    <source>
        <strain evidence="9">TTIB1903HZAU</strain>
        <tissue evidence="9">Muscle</tissue>
    </source>
</reference>
<dbReference type="Proteomes" id="UP000324632">
    <property type="component" value="Chromosome 17"/>
</dbReference>
<evidence type="ECO:0000256" key="4">
    <source>
        <dbReference type="ARBA" id="ARBA00022824"/>
    </source>
</evidence>
<dbReference type="PANTHER" id="PTHR21212">
    <property type="entry name" value="BERNARDINELLI-SEIP CONGENITAL LIPODYSTROPHY 2 HOMOLOG BSCL2 PROTEIN"/>
    <property type="match status" value="1"/>
</dbReference>
<evidence type="ECO:0000256" key="2">
    <source>
        <dbReference type="ARBA" id="ARBA00022064"/>
    </source>
</evidence>
<protein>
    <recommendedName>
        <fullName evidence="2">Seipin</fullName>
    </recommendedName>
</protein>
<dbReference type="EMBL" id="SOYY01000017">
    <property type="protein sequence ID" value="KAA0709706.1"/>
    <property type="molecule type" value="Genomic_DNA"/>
</dbReference>
<keyword evidence="7 8" id="KW-0472">Membrane</keyword>
<name>A0A5A9NLG6_9TELE</name>
<dbReference type="CDD" id="cd23995">
    <property type="entry name" value="Seipin_BSCL2_like"/>
    <property type="match status" value="1"/>
</dbReference>
<keyword evidence="3 8" id="KW-0812">Transmembrane</keyword>
<keyword evidence="10" id="KW-1185">Reference proteome</keyword>
<dbReference type="GO" id="GO:0140042">
    <property type="term" value="P:lipid droplet formation"/>
    <property type="evidence" value="ECO:0007669"/>
    <property type="project" value="UniProtKB-ARBA"/>
</dbReference>